<evidence type="ECO:0000259" key="6">
    <source>
        <dbReference type="Pfam" id="PF17781"/>
    </source>
</evidence>
<dbReference type="VEuPathDB" id="FungiDB:LELG_03396"/>
<organism evidence="8 9">
    <name type="scientific">Lodderomyces elongisporus (strain ATCC 11503 / CBS 2605 / JCM 1781 / NBRC 1676 / NRRL YB-4239)</name>
    <name type="common">Yeast</name>
    <name type="synonym">Saccharomyces elongisporus</name>
    <dbReference type="NCBI Taxonomy" id="379508"/>
    <lineage>
        <taxon>Eukaryota</taxon>
        <taxon>Fungi</taxon>
        <taxon>Dikarya</taxon>
        <taxon>Ascomycota</taxon>
        <taxon>Saccharomycotina</taxon>
        <taxon>Pichiomycetes</taxon>
        <taxon>Debaryomycetaceae</taxon>
        <taxon>Candida/Lodderomyces clade</taxon>
        <taxon>Lodderomyces</taxon>
    </lineage>
</organism>
<dbReference type="GO" id="GO:0042176">
    <property type="term" value="P:regulation of protein catabolic process"/>
    <property type="evidence" value="ECO:0007669"/>
    <property type="project" value="InterPro"/>
</dbReference>
<dbReference type="KEGG" id="lel:PVL30_002892"/>
<keyword evidence="2" id="KW-0677">Repeat</keyword>
<dbReference type="InterPro" id="IPR040892">
    <property type="entry name" value="RPN1_N"/>
</dbReference>
<evidence type="ECO:0000256" key="5">
    <source>
        <dbReference type="SAM" id="MobiDB-lite"/>
    </source>
</evidence>
<reference evidence="8 9" key="1">
    <citation type="journal article" date="2009" name="Nature">
        <title>Evolution of pathogenicity and sexual reproduction in eight Candida genomes.</title>
        <authorList>
            <person name="Butler G."/>
            <person name="Rasmussen M.D."/>
            <person name="Lin M.F."/>
            <person name="Santos M.A."/>
            <person name="Sakthikumar S."/>
            <person name="Munro C.A."/>
            <person name="Rheinbay E."/>
            <person name="Grabherr M."/>
            <person name="Forche A."/>
            <person name="Reedy J.L."/>
            <person name="Agrafioti I."/>
            <person name="Arnaud M.B."/>
            <person name="Bates S."/>
            <person name="Brown A.J."/>
            <person name="Brunke S."/>
            <person name="Costanzo M.C."/>
            <person name="Fitzpatrick D.A."/>
            <person name="de Groot P.W."/>
            <person name="Harris D."/>
            <person name="Hoyer L.L."/>
            <person name="Hube B."/>
            <person name="Klis F.M."/>
            <person name="Kodira C."/>
            <person name="Lennard N."/>
            <person name="Logue M.E."/>
            <person name="Martin R."/>
            <person name="Neiman A.M."/>
            <person name="Nikolaou E."/>
            <person name="Quail M.A."/>
            <person name="Quinn J."/>
            <person name="Santos M.C."/>
            <person name="Schmitzberger F.F."/>
            <person name="Sherlock G."/>
            <person name="Shah P."/>
            <person name="Silverstein K.A."/>
            <person name="Skrzypek M.S."/>
            <person name="Soll D."/>
            <person name="Staggs R."/>
            <person name="Stansfield I."/>
            <person name="Stumpf M.P."/>
            <person name="Sudbery P.E."/>
            <person name="Srikantha T."/>
            <person name="Zeng Q."/>
            <person name="Berman J."/>
            <person name="Berriman M."/>
            <person name="Heitman J."/>
            <person name="Gow N.A."/>
            <person name="Lorenz M.C."/>
            <person name="Birren B.W."/>
            <person name="Kellis M."/>
            <person name="Cuomo C.A."/>
        </authorList>
    </citation>
    <scope>NUCLEOTIDE SEQUENCE [LARGE SCALE GENOMIC DNA]</scope>
    <source>
        <strain evidence="9">ATCC 11503 / BCRC 21390 / CBS 2605 / JCM 1781 / NBRC 1676 / NRRL YB-4239</strain>
    </source>
</reference>
<dbReference type="Gene3D" id="1.25.10.10">
    <property type="entry name" value="Leucine-rich Repeat Variant"/>
    <property type="match status" value="1"/>
</dbReference>
<evidence type="ECO:0000313" key="9">
    <source>
        <dbReference type="Proteomes" id="UP000001996"/>
    </source>
</evidence>
<dbReference type="EMBL" id="CH981527">
    <property type="protein sequence ID" value="EDK45217.1"/>
    <property type="molecule type" value="Genomic_DNA"/>
</dbReference>
<dbReference type="Pfam" id="PF18051">
    <property type="entry name" value="RPN1_C"/>
    <property type="match status" value="1"/>
</dbReference>
<dbReference type="OMA" id="GTCNGDI"/>
<dbReference type="PANTHER" id="PTHR10943:SF1">
    <property type="entry name" value="26S PROTEASOME NON-ATPASE REGULATORY SUBUNIT 2"/>
    <property type="match status" value="1"/>
</dbReference>
<evidence type="ECO:0000256" key="1">
    <source>
        <dbReference type="ARBA" id="ARBA00005460"/>
    </source>
</evidence>
<dbReference type="eggNOG" id="KOG2005">
    <property type="taxonomic scope" value="Eukaryota"/>
</dbReference>
<feature type="domain" description="RPN1 N-terminal" evidence="6">
    <location>
        <begin position="48"/>
        <end position="353"/>
    </location>
</feature>
<dbReference type="GO" id="GO:0030234">
    <property type="term" value="F:enzyme regulator activity"/>
    <property type="evidence" value="ECO:0007669"/>
    <property type="project" value="UniProtKB-UniRule"/>
</dbReference>
<dbReference type="SUPFAM" id="SSF48371">
    <property type="entry name" value="ARM repeat"/>
    <property type="match status" value="1"/>
</dbReference>
<feature type="region of interest" description="Disordered" evidence="5">
    <location>
        <begin position="626"/>
        <end position="717"/>
    </location>
</feature>
<dbReference type="GO" id="GO:0034399">
    <property type="term" value="C:nuclear periphery"/>
    <property type="evidence" value="ECO:0007669"/>
    <property type="project" value="EnsemblFungi"/>
</dbReference>
<dbReference type="AlphaFoldDB" id="A5E1A9"/>
<dbReference type="Pfam" id="PF01851">
    <property type="entry name" value="PC_rep"/>
    <property type="match status" value="2"/>
</dbReference>
<dbReference type="OrthoDB" id="10252509at2759"/>
<dbReference type="GeneID" id="5232752"/>
<dbReference type="InterPro" id="IPR016643">
    <property type="entry name" value="26S_Psome_Rpn1"/>
</dbReference>
<feature type="region of interest" description="Disordered" evidence="5">
    <location>
        <begin position="1"/>
        <end position="44"/>
    </location>
</feature>
<feature type="domain" description="26S proteasome non-ATPase regulatory subunit RPN1 C-terminal" evidence="7">
    <location>
        <begin position="936"/>
        <end position="990"/>
    </location>
</feature>
<protein>
    <recommendedName>
        <fullName evidence="4">26S proteasome regulatory subunit RPN1</fullName>
    </recommendedName>
</protein>
<dbReference type="GO" id="GO:1905754">
    <property type="term" value="C:ascospore-type prospore nucleus"/>
    <property type="evidence" value="ECO:0007669"/>
    <property type="project" value="EnsemblFungi"/>
</dbReference>
<dbReference type="InterPro" id="IPR002015">
    <property type="entry name" value="Proteasome/cyclosome_rpt"/>
</dbReference>
<dbReference type="InParanoid" id="A5E1A9"/>
<gene>
    <name evidence="8" type="ORF">LELG_03396</name>
</gene>
<keyword evidence="9" id="KW-1185">Reference proteome</keyword>
<dbReference type="GO" id="GO:0043161">
    <property type="term" value="P:proteasome-mediated ubiquitin-dependent protein catabolic process"/>
    <property type="evidence" value="ECO:0007669"/>
    <property type="project" value="EnsemblFungi"/>
</dbReference>
<keyword evidence="3 4" id="KW-0647">Proteasome</keyword>
<evidence type="ECO:0000259" key="7">
    <source>
        <dbReference type="Pfam" id="PF18051"/>
    </source>
</evidence>
<name>A5E1A9_LODEL</name>
<feature type="compositionally biased region" description="Acidic residues" evidence="5">
    <location>
        <begin position="705"/>
        <end position="717"/>
    </location>
</feature>
<evidence type="ECO:0000256" key="4">
    <source>
        <dbReference type="PIRNR" id="PIRNR015965"/>
    </source>
</evidence>
<dbReference type="GO" id="GO:0034515">
    <property type="term" value="C:proteasome storage granule"/>
    <property type="evidence" value="ECO:0007669"/>
    <property type="project" value="EnsemblFungi"/>
</dbReference>
<dbReference type="STRING" id="379508.A5E1A9"/>
<evidence type="ECO:0000256" key="3">
    <source>
        <dbReference type="ARBA" id="ARBA00022942"/>
    </source>
</evidence>
<dbReference type="InterPro" id="IPR011989">
    <property type="entry name" value="ARM-like"/>
</dbReference>
<dbReference type="Pfam" id="PF17781">
    <property type="entry name" value="RPN1_RPN2_N"/>
    <property type="match status" value="1"/>
</dbReference>
<comment type="similarity">
    <text evidence="1 4">Belongs to the proteasome subunit S2 family.</text>
</comment>
<accession>A5E1A9</accession>
<dbReference type="PANTHER" id="PTHR10943">
    <property type="entry name" value="26S PROTEASOME NON-ATPASE REGULATORY SUBUNIT"/>
    <property type="match status" value="1"/>
</dbReference>
<dbReference type="GO" id="GO:0030674">
    <property type="term" value="F:protein-macromolecule adaptor activity"/>
    <property type="evidence" value="ECO:0007669"/>
    <property type="project" value="EnsemblFungi"/>
</dbReference>
<dbReference type="InterPro" id="IPR041433">
    <property type="entry name" value="RPN1_C"/>
</dbReference>
<dbReference type="HOGENOM" id="CLU_008705_1_0_1"/>
<feature type="compositionally biased region" description="Basic and acidic residues" evidence="5">
    <location>
        <begin position="7"/>
        <end position="16"/>
    </location>
</feature>
<dbReference type="Proteomes" id="UP000001996">
    <property type="component" value="Unassembled WGS sequence"/>
</dbReference>
<feature type="compositionally biased region" description="Polar residues" evidence="5">
    <location>
        <begin position="657"/>
        <end position="682"/>
    </location>
</feature>
<proteinExistence type="inferred from homology"/>
<evidence type="ECO:0000256" key="2">
    <source>
        <dbReference type="ARBA" id="ARBA00022737"/>
    </source>
</evidence>
<dbReference type="GO" id="GO:0008540">
    <property type="term" value="C:proteasome regulatory particle, base subcomplex"/>
    <property type="evidence" value="ECO:0007669"/>
    <property type="project" value="UniProtKB-UniRule"/>
</dbReference>
<dbReference type="PIRSF" id="PIRSF015965">
    <property type="entry name" value="26S_Psome_Rpn1"/>
    <property type="match status" value="1"/>
</dbReference>
<feature type="compositionally biased region" description="Basic and acidic residues" evidence="5">
    <location>
        <begin position="691"/>
        <end position="704"/>
    </location>
</feature>
<comment type="function">
    <text evidence="4">Acts as a regulatory subunit of the 26 proteasome which is involved in the ATP-dependent degradation of ubiquitinated proteins.</text>
</comment>
<dbReference type="InterPro" id="IPR016024">
    <property type="entry name" value="ARM-type_fold"/>
</dbReference>
<sequence length="995" mass="109691">MAPIQDPPKEKVRKTSESTQPTKDAQTKKIKESEEELSEEDQQLKDELESLVEKLTESTSQDEKIYSGILDSLKKHIQESTTSMTAVPKPLKFLRPHYPALTKLYDDWSEKLLHDNAIVTKLADILSILAMTYSNEGQRESLKYRLLSNDDTLADWGHEYMRHLALEIGESYQENLGLDEVLIAKLVKLALKIVPFFLKHNAETDAVDLLLEIESIEKLAQFVDDNTYARACLYVTSVVPYLAPPDDLAFLNTAFSIYLAHGELTQALTIAIRLDDHQLIKQVFNSSKDKSVHEQLGFILSQQNSSFKLPDEDQEVQDTISNVKLADYFQYLTKELNLLDPKVPEDIYKSHLENSKFGLGTSGSIDSAKQNLAAAFVNAFVNQGFGKDKLVQTDEDNKSWIYRTKGKGMVSTTASLGALNQWNVNEGLQVLDKFTYSEDQEVKAGALLGTGIVSANVHDDVDAALALLQEYVNDPNKLYQTSAINGLGIAYAGSANEEVLDLLLPLVSDLDTSLEVSCLAALALGHTFVGTCHGDITSTILQTLLERDFTQLTNKFIKFMALGLGLLYMGKTEQVEDVLETIDAIEHPISKTLKVLVNICAYAGTGNVLQIQALLQMCTTKPKSQLDEETKLSQSEEDQQKQDGDVEMEDAEVVEGANSTESAESAQGSKNRATNGNSNSGNAEGVQLGDAKSEIKKEEHKSEEGNDGADDDDDDDEAEIDEDDELYQGIAVLGLACIAMGEDIGQDMSLRHFGHLMHYGNSLIRRAVPLAMGLVSVANPQMKVFETLSRYSHDPDLEVAQNAIYSMGLVGTGTNNARLAQLLRQLASYYIKSPDSLFMVRIAQGLLHLGKGTLTLSPYNLERTVLSKTSLASLLTVSVALLDPKAFILNDTTTETSHELLYYLTPAVKPRMLVTVDEKLEPLRVNVRVGQAVDVVGQAGKPKTITGWVTQATPVLLNHGERAELENSEEWISLSNALEGIVILKKNPEFMEVDS</sequence>
<evidence type="ECO:0000313" key="8">
    <source>
        <dbReference type="EMBL" id="EDK45217.1"/>
    </source>
</evidence>
<dbReference type="FunCoup" id="A5E1A9">
    <property type="interactions" value="1486"/>
</dbReference>